<organism evidence="2 3">
    <name type="scientific">Sphingomonas aurea</name>
    <dbReference type="NCBI Taxonomy" id="3063994"/>
    <lineage>
        <taxon>Bacteria</taxon>
        <taxon>Pseudomonadati</taxon>
        <taxon>Pseudomonadota</taxon>
        <taxon>Alphaproteobacteria</taxon>
        <taxon>Sphingomonadales</taxon>
        <taxon>Sphingomonadaceae</taxon>
        <taxon>Sphingomonas</taxon>
    </lineage>
</organism>
<keyword evidence="3" id="KW-1185">Reference proteome</keyword>
<sequence>MLSDQRGVSAVEYGLIIAMIVLVMMVGLSSVADVTIGMWGNVSQKVVNAR</sequence>
<accession>A0ABT9EHS0</accession>
<proteinExistence type="predicted"/>
<comment type="caution">
    <text evidence="2">The sequence shown here is derived from an EMBL/GenBank/DDBJ whole genome shotgun (WGS) entry which is preliminary data.</text>
</comment>
<protein>
    <submittedName>
        <fullName evidence="2">Flp family type IVb pilin</fullName>
    </submittedName>
</protein>
<gene>
    <name evidence="2" type="ORF">Q5H91_04710</name>
</gene>
<keyword evidence="1" id="KW-0812">Transmembrane</keyword>
<evidence type="ECO:0000313" key="3">
    <source>
        <dbReference type="Proteomes" id="UP001230685"/>
    </source>
</evidence>
<evidence type="ECO:0000256" key="1">
    <source>
        <dbReference type="SAM" id="Phobius"/>
    </source>
</evidence>
<dbReference type="InterPro" id="IPR007047">
    <property type="entry name" value="Flp_Fap"/>
</dbReference>
<reference evidence="2 3" key="1">
    <citation type="submission" date="2023-07" db="EMBL/GenBank/DDBJ databases">
        <authorList>
            <person name="Kim M.K."/>
        </authorList>
    </citation>
    <scope>NUCLEOTIDE SEQUENCE [LARGE SCALE GENOMIC DNA]</scope>
    <source>
        <strain evidence="2 3">KR1UV-12</strain>
    </source>
</reference>
<dbReference type="Pfam" id="PF04964">
    <property type="entry name" value="Flp_Fap"/>
    <property type="match status" value="1"/>
</dbReference>
<name>A0ABT9EHS0_9SPHN</name>
<evidence type="ECO:0000313" key="2">
    <source>
        <dbReference type="EMBL" id="MDP1026504.1"/>
    </source>
</evidence>
<keyword evidence="1" id="KW-1133">Transmembrane helix</keyword>
<feature type="transmembrane region" description="Helical" evidence="1">
    <location>
        <begin position="12"/>
        <end position="32"/>
    </location>
</feature>
<dbReference type="EMBL" id="JAUUDS010000001">
    <property type="protein sequence ID" value="MDP1026504.1"/>
    <property type="molecule type" value="Genomic_DNA"/>
</dbReference>
<dbReference type="Proteomes" id="UP001230685">
    <property type="component" value="Unassembled WGS sequence"/>
</dbReference>
<keyword evidence="1" id="KW-0472">Membrane</keyword>